<dbReference type="AlphaFoldDB" id="I0YZ66"/>
<dbReference type="Gene3D" id="1.10.357.150">
    <property type="match status" value="1"/>
</dbReference>
<dbReference type="InterPro" id="IPR048343">
    <property type="entry name" value="ZW10_C"/>
</dbReference>
<organism evidence="4 5">
    <name type="scientific">Coccomyxa subellipsoidea (strain C-169)</name>
    <name type="common">Green microalga</name>
    <dbReference type="NCBI Taxonomy" id="574566"/>
    <lineage>
        <taxon>Eukaryota</taxon>
        <taxon>Viridiplantae</taxon>
        <taxon>Chlorophyta</taxon>
        <taxon>core chlorophytes</taxon>
        <taxon>Trebouxiophyceae</taxon>
        <taxon>Trebouxiophyceae incertae sedis</taxon>
        <taxon>Coccomyxaceae</taxon>
        <taxon>Coccomyxa</taxon>
        <taxon>Coccomyxa subellipsoidea</taxon>
    </lineage>
</organism>
<comment type="caution">
    <text evidence="4">The sequence shown here is derived from an EMBL/GenBank/DDBJ whole genome shotgun (WGS) entry which is preliminary data.</text>
</comment>
<dbReference type="GO" id="GO:0007094">
    <property type="term" value="P:mitotic spindle assembly checkpoint signaling"/>
    <property type="evidence" value="ECO:0007669"/>
    <property type="project" value="TreeGrafter"/>
</dbReference>
<dbReference type="KEGG" id="csl:COCSUDRAFT_63210"/>
<feature type="domain" description="Centromere/kinetochore protein zw10 C-terminal" evidence="2">
    <location>
        <begin position="322"/>
        <end position="439"/>
    </location>
</feature>
<dbReference type="InterPro" id="IPR055148">
    <property type="entry name" value="ZW10_C_2"/>
</dbReference>
<dbReference type="GeneID" id="17041677"/>
<evidence type="ECO:0000259" key="2">
    <source>
        <dbReference type="Pfam" id="PF20666"/>
    </source>
</evidence>
<protein>
    <submittedName>
        <fullName evidence="4">Uncharacterized protein</fullName>
    </submittedName>
</protein>
<dbReference type="PANTHER" id="PTHR12205">
    <property type="entry name" value="CENTROMERE/KINETOCHORE PROTEIN ZW10"/>
    <property type="match status" value="1"/>
</dbReference>
<evidence type="ECO:0000259" key="1">
    <source>
        <dbReference type="Pfam" id="PF20665"/>
    </source>
</evidence>
<dbReference type="OrthoDB" id="515817at2759"/>
<keyword evidence="5" id="KW-1185">Reference proteome</keyword>
<evidence type="ECO:0000313" key="4">
    <source>
        <dbReference type="EMBL" id="EIE23685.1"/>
    </source>
</evidence>
<dbReference type="eggNOG" id="KOG2163">
    <property type="taxonomic scope" value="Eukaryota"/>
</dbReference>
<dbReference type="Pfam" id="PF20666">
    <property type="entry name" value="ZW10_C"/>
    <property type="match status" value="1"/>
</dbReference>
<dbReference type="GO" id="GO:0006888">
    <property type="term" value="P:endoplasmic reticulum to Golgi vesicle-mediated transport"/>
    <property type="evidence" value="ECO:0007669"/>
    <property type="project" value="TreeGrafter"/>
</dbReference>
<sequence length="625" mass="65797">MQVLDAFLEQLSDQSTLERLQGAGDFVQAAQCLVELASPAGQPANSEAQQQREFAAEQRSNALLETLAGRARGVIGADADACQLTVGDGGAAAQVWKALQLMNHLEEHLQAVGDMLLSQALLPIVASQGVSVCESSSDGAGGARMLQWSRQHGAAPEEDKSAFGSEKDIAALLGAIVWPRLAAAYVENCLSPAVPEDDSQLEHFQLVCKAAQRFESQAASLGFVPRDEDGRGRIEQYVRHALDRFLHAKRLRVVAAARDALMAADADTVEAGEPLPVNRNAVAALKQRLLAGDSGASGAASAEAPLNWGAEGEEGPLLATGRYRITRRAEALVALMQGALEEAVKSGSPAVAQSLAAAVQDAAELAGALPPSVPQPAALFHNDCHHVAAQLLSLPYLFAPALAQLAPSAPSHFIDSALRLRAAGTAVLDAQVERQAGEVASVLDAAEGFSRLHVAQRGIAARKVVQQALHALRRMGDVMGGVLAPREFVRVAGTVVQTLADRAVGELLALRDISVEESEDLPRILGPLADDAAAAALGRSGALDQPPPHRDALLAAIEAGAPALAKLREVLFVMGARLLEIDQRWKDGGLERAGLTADEVVHLIEALFEDTDLRSEVLQHIRSAR</sequence>
<dbReference type="InterPro" id="IPR048344">
    <property type="entry name" value="Zw10_middle"/>
</dbReference>
<dbReference type="EMBL" id="AGSI01000007">
    <property type="protein sequence ID" value="EIE23685.1"/>
    <property type="molecule type" value="Genomic_DNA"/>
</dbReference>
<name>I0YZ66_COCSC</name>
<dbReference type="GO" id="GO:0005737">
    <property type="term" value="C:cytoplasm"/>
    <property type="evidence" value="ECO:0007669"/>
    <property type="project" value="GOC"/>
</dbReference>
<dbReference type="STRING" id="574566.I0YZ66"/>
<evidence type="ECO:0000313" key="5">
    <source>
        <dbReference type="Proteomes" id="UP000007264"/>
    </source>
</evidence>
<reference evidence="4 5" key="1">
    <citation type="journal article" date="2012" name="Genome Biol.">
        <title>The genome of the polar eukaryotic microalga coccomyxa subellipsoidea reveals traits of cold adaptation.</title>
        <authorList>
            <person name="Blanc G."/>
            <person name="Agarkova I."/>
            <person name="Grimwood J."/>
            <person name="Kuo A."/>
            <person name="Brueggeman A."/>
            <person name="Dunigan D."/>
            <person name="Gurnon J."/>
            <person name="Ladunga I."/>
            <person name="Lindquist E."/>
            <person name="Lucas S."/>
            <person name="Pangilinan J."/>
            <person name="Proschold T."/>
            <person name="Salamov A."/>
            <person name="Schmutz J."/>
            <person name="Weeks D."/>
            <person name="Yamada T."/>
            <person name="Claverie J.M."/>
            <person name="Grigoriev I."/>
            <person name="Van Etten J."/>
            <person name="Lomsadze A."/>
            <person name="Borodovsky M."/>
        </authorList>
    </citation>
    <scope>NUCLEOTIDE SEQUENCE [LARGE SCALE GENOMIC DNA]</scope>
    <source>
        <strain evidence="4 5">C-169</strain>
    </source>
</reference>
<accession>I0YZ66</accession>
<feature type="domain" description="Centromere/kinetochore protein zw10 middle" evidence="1">
    <location>
        <begin position="165"/>
        <end position="259"/>
    </location>
</feature>
<feature type="domain" description="ZW10 C-terminal helical" evidence="3">
    <location>
        <begin position="463"/>
        <end position="621"/>
    </location>
</feature>
<dbReference type="Proteomes" id="UP000007264">
    <property type="component" value="Unassembled WGS sequence"/>
</dbReference>
<evidence type="ECO:0000259" key="3">
    <source>
        <dbReference type="Pfam" id="PF22766"/>
    </source>
</evidence>
<dbReference type="InterPro" id="IPR046362">
    <property type="entry name" value="Zw10/DSL1_C_sf"/>
</dbReference>
<dbReference type="Pfam" id="PF22766">
    <property type="entry name" value="ZW10_C2"/>
    <property type="match status" value="1"/>
</dbReference>
<dbReference type="PANTHER" id="PTHR12205:SF0">
    <property type="entry name" value="CENTROMERE_KINETOCHORE PROTEIN ZW10 HOMOLOG"/>
    <property type="match status" value="1"/>
</dbReference>
<proteinExistence type="predicted"/>
<dbReference type="RefSeq" id="XP_005648229.1">
    <property type="nucleotide sequence ID" value="XM_005648172.1"/>
</dbReference>
<dbReference type="GO" id="GO:1990423">
    <property type="term" value="C:RZZ complex"/>
    <property type="evidence" value="ECO:0007669"/>
    <property type="project" value="TreeGrafter"/>
</dbReference>
<dbReference type="Pfam" id="PF20665">
    <property type="entry name" value="Zw10_middle"/>
    <property type="match status" value="1"/>
</dbReference>
<gene>
    <name evidence="4" type="ORF">COCSUDRAFT_63210</name>
</gene>